<comment type="caution">
    <text evidence="2">The sequence shown here is derived from an EMBL/GenBank/DDBJ whole genome shotgun (WGS) entry which is preliminary data.</text>
</comment>
<proteinExistence type="predicted"/>
<feature type="region of interest" description="Disordered" evidence="1">
    <location>
        <begin position="63"/>
        <end position="89"/>
    </location>
</feature>
<dbReference type="Proteomes" id="UP000663852">
    <property type="component" value="Unassembled WGS sequence"/>
</dbReference>
<dbReference type="AlphaFoldDB" id="A0A815IFI7"/>
<sequence length="152" mass="17774">MGKTNEIILLASENEFESDNDSLELVKPVLNLSLEHIENKDSLKQLNNQTKKFSKVQQKQKTICKKKKIPEHRRLSSLQKSNKNSTEKDDYSMKFLKTLPYIEFSANKKNESNQMENLRTLYLQINSSIKQIFTKSVKNSSRNYLCNRKLNS</sequence>
<evidence type="ECO:0000256" key="1">
    <source>
        <dbReference type="SAM" id="MobiDB-lite"/>
    </source>
</evidence>
<accession>A0A815IFI7</accession>
<evidence type="ECO:0000313" key="2">
    <source>
        <dbReference type="EMBL" id="CAF1367472.1"/>
    </source>
</evidence>
<dbReference type="OrthoDB" id="10064481at2759"/>
<reference evidence="2" key="1">
    <citation type="submission" date="2021-02" db="EMBL/GenBank/DDBJ databases">
        <authorList>
            <person name="Nowell W R."/>
        </authorList>
    </citation>
    <scope>NUCLEOTIDE SEQUENCE</scope>
</reference>
<dbReference type="EMBL" id="CAJNOJ010000282">
    <property type="protein sequence ID" value="CAF1367472.1"/>
    <property type="molecule type" value="Genomic_DNA"/>
</dbReference>
<name>A0A815IFI7_ADIRI</name>
<protein>
    <submittedName>
        <fullName evidence="2">Uncharacterized protein</fullName>
    </submittedName>
</protein>
<gene>
    <name evidence="2" type="ORF">EDS130_LOCUS34183</name>
</gene>
<organism evidence="2 3">
    <name type="scientific">Adineta ricciae</name>
    <name type="common">Rotifer</name>
    <dbReference type="NCBI Taxonomy" id="249248"/>
    <lineage>
        <taxon>Eukaryota</taxon>
        <taxon>Metazoa</taxon>
        <taxon>Spiralia</taxon>
        <taxon>Gnathifera</taxon>
        <taxon>Rotifera</taxon>
        <taxon>Eurotatoria</taxon>
        <taxon>Bdelloidea</taxon>
        <taxon>Adinetida</taxon>
        <taxon>Adinetidae</taxon>
        <taxon>Adineta</taxon>
    </lineage>
</organism>
<evidence type="ECO:0000313" key="3">
    <source>
        <dbReference type="Proteomes" id="UP000663852"/>
    </source>
</evidence>